<evidence type="ECO:0000256" key="7">
    <source>
        <dbReference type="ARBA" id="ARBA00023077"/>
    </source>
</evidence>
<reference evidence="16" key="1">
    <citation type="journal article" name="DNA Res.">
        <title>The physiological potential of anammox bacteria as revealed by their core genome structure.</title>
        <authorList>
            <person name="Okubo T."/>
            <person name="Toyoda A."/>
            <person name="Fukuhara K."/>
            <person name="Uchiyama I."/>
            <person name="Harigaya Y."/>
            <person name="Kuroiwa M."/>
            <person name="Suzuki T."/>
            <person name="Murakami Y."/>
            <person name="Suwa Y."/>
            <person name="Takami H."/>
        </authorList>
    </citation>
    <scope>NUCLEOTIDE SEQUENCE</scope>
    <source>
        <strain evidence="16">317325-3</strain>
    </source>
</reference>
<dbReference type="PROSITE" id="PS52016">
    <property type="entry name" value="TONB_DEPENDENT_REC_3"/>
    <property type="match status" value="1"/>
</dbReference>
<evidence type="ECO:0000259" key="15">
    <source>
        <dbReference type="Pfam" id="PF07715"/>
    </source>
</evidence>
<dbReference type="Pfam" id="PF07715">
    <property type="entry name" value="Plug"/>
    <property type="match status" value="1"/>
</dbReference>
<evidence type="ECO:0000256" key="2">
    <source>
        <dbReference type="ARBA" id="ARBA00009810"/>
    </source>
</evidence>
<evidence type="ECO:0000256" key="13">
    <source>
        <dbReference type="SAM" id="SignalP"/>
    </source>
</evidence>
<keyword evidence="10 11" id="KW-0998">Cell outer membrane</keyword>
<feature type="signal peptide" evidence="13">
    <location>
        <begin position="1"/>
        <end position="25"/>
    </location>
</feature>
<keyword evidence="8 11" id="KW-0472">Membrane</keyword>
<name>A0A809RPJ1_9PROT</name>
<dbReference type="KEGG" id="ddz:DSYM_22110"/>
<evidence type="ECO:0000313" key="17">
    <source>
        <dbReference type="Proteomes" id="UP000662914"/>
    </source>
</evidence>
<dbReference type="InterPro" id="IPR037066">
    <property type="entry name" value="Plug_dom_sf"/>
</dbReference>
<gene>
    <name evidence="16" type="ORF">DSYM_22110</name>
</gene>
<dbReference type="PANTHER" id="PTHR30069:SF29">
    <property type="entry name" value="HEMOGLOBIN AND HEMOGLOBIN-HAPTOGLOBIN-BINDING PROTEIN 1-RELATED"/>
    <property type="match status" value="1"/>
</dbReference>
<evidence type="ECO:0000256" key="6">
    <source>
        <dbReference type="ARBA" id="ARBA00022729"/>
    </source>
</evidence>
<keyword evidence="9 16" id="KW-0675">Receptor</keyword>
<proteinExistence type="inferred from homology"/>
<evidence type="ECO:0000256" key="8">
    <source>
        <dbReference type="ARBA" id="ARBA00023136"/>
    </source>
</evidence>
<dbReference type="InterPro" id="IPR012910">
    <property type="entry name" value="Plug_dom"/>
</dbReference>
<evidence type="ECO:0000256" key="12">
    <source>
        <dbReference type="RuleBase" id="RU003357"/>
    </source>
</evidence>
<keyword evidence="3 11" id="KW-0813">Transport</keyword>
<organism evidence="16 17">
    <name type="scientific">Candidatus Desulfobacillus denitrificans</name>
    <dbReference type="NCBI Taxonomy" id="2608985"/>
    <lineage>
        <taxon>Bacteria</taxon>
        <taxon>Pseudomonadati</taxon>
        <taxon>Pseudomonadota</taxon>
        <taxon>Betaproteobacteria</taxon>
        <taxon>Candidatus Desulfobacillus</taxon>
    </lineage>
</organism>
<dbReference type="InterPro" id="IPR000531">
    <property type="entry name" value="Beta-barrel_TonB"/>
</dbReference>
<feature type="chain" id="PRO_5035300880" evidence="13">
    <location>
        <begin position="26"/>
        <end position="695"/>
    </location>
</feature>
<evidence type="ECO:0000313" key="16">
    <source>
        <dbReference type="EMBL" id="BBO21512.1"/>
    </source>
</evidence>
<evidence type="ECO:0000256" key="4">
    <source>
        <dbReference type="ARBA" id="ARBA00022452"/>
    </source>
</evidence>
<comment type="similarity">
    <text evidence="2 11 12">Belongs to the TonB-dependent receptor family.</text>
</comment>
<dbReference type="GO" id="GO:0009279">
    <property type="term" value="C:cell outer membrane"/>
    <property type="evidence" value="ECO:0007669"/>
    <property type="project" value="UniProtKB-SubCell"/>
</dbReference>
<evidence type="ECO:0000256" key="11">
    <source>
        <dbReference type="PROSITE-ProRule" id="PRU01360"/>
    </source>
</evidence>
<evidence type="ECO:0000256" key="3">
    <source>
        <dbReference type="ARBA" id="ARBA00022448"/>
    </source>
</evidence>
<evidence type="ECO:0000256" key="9">
    <source>
        <dbReference type="ARBA" id="ARBA00023170"/>
    </source>
</evidence>
<dbReference type="Proteomes" id="UP000662914">
    <property type="component" value="Chromosome"/>
</dbReference>
<dbReference type="EMBL" id="AP021857">
    <property type="protein sequence ID" value="BBO21512.1"/>
    <property type="molecule type" value="Genomic_DNA"/>
</dbReference>
<evidence type="ECO:0000256" key="5">
    <source>
        <dbReference type="ARBA" id="ARBA00022692"/>
    </source>
</evidence>
<dbReference type="Gene3D" id="2.40.170.20">
    <property type="entry name" value="TonB-dependent receptor, beta-barrel domain"/>
    <property type="match status" value="1"/>
</dbReference>
<feature type="domain" description="TonB-dependent receptor plug" evidence="15">
    <location>
        <begin position="47"/>
        <end position="150"/>
    </location>
</feature>
<keyword evidence="6 13" id="KW-0732">Signal</keyword>
<keyword evidence="5 11" id="KW-0812">Transmembrane</keyword>
<keyword evidence="7 12" id="KW-0798">TonB box</keyword>
<dbReference type="InterPro" id="IPR039426">
    <property type="entry name" value="TonB-dep_rcpt-like"/>
</dbReference>
<dbReference type="PANTHER" id="PTHR30069">
    <property type="entry name" value="TONB-DEPENDENT OUTER MEMBRANE RECEPTOR"/>
    <property type="match status" value="1"/>
</dbReference>
<evidence type="ECO:0000256" key="10">
    <source>
        <dbReference type="ARBA" id="ARBA00023237"/>
    </source>
</evidence>
<dbReference type="CDD" id="cd01347">
    <property type="entry name" value="ligand_gated_channel"/>
    <property type="match status" value="1"/>
</dbReference>
<dbReference type="AlphaFoldDB" id="A0A809RPJ1"/>
<dbReference type="GO" id="GO:0044718">
    <property type="term" value="P:siderophore transmembrane transport"/>
    <property type="evidence" value="ECO:0007669"/>
    <property type="project" value="TreeGrafter"/>
</dbReference>
<accession>A0A809RPJ1</accession>
<keyword evidence="4 11" id="KW-1134">Transmembrane beta strand</keyword>
<dbReference type="GO" id="GO:0015344">
    <property type="term" value="F:siderophore uptake transmembrane transporter activity"/>
    <property type="evidence" value="ECO:0007669"/>
    <property type="project" value="TreeGrafter"/>
</dbReference>
<protein>
    <submittedName>
        <fullName evidence="16">TonB-dependent heme/hemoglobin receptor family protein</fullName>
    </submittedName>
</protein>
<dbReference type="InterPro" id="IPR036942">
    <property type="entry name" value="Beta-barrel_TonB_sf"/>
</dbReference>
<dbReference type="SUPFAM" id="SSF56935">
    <property type="entry name" value="Porins"/>
    <property type="match status" value="1"/>
</dbReference>
<dbReference type="Gene3D" id="2.170.130.10">
    <property type="entry name" value="TonB-dependent receptor, plug domain"/>
    <property type="match status" value="1"/>
</dbReference>
<evidence type="ECO:0000256" key="1">
    <source>
        <dbReference type="ARBA" id="ARBA00004571"/>
    </source>
</evidence>
<sequence length="695" mass="75387">MKSITLPALLPATVVAALLPAALHAQPPEATLAPVSVTAKGYAAEDLETPVSTSALDRDELLRRNAQNPGEALRGEPGLAVASDGAQGQNPVIRGLKKESVVLLVDGMRLNSAQPAGAVASFMSLGLADRLEVVKGPASVLYGTGALGGAINVLLPQARFEPGAKFSAAASWDSASRGVRGTGVVNASGGYHAVMLGASLARIHDYRAPDGRVDRTGYDSDSFIGQYRFRIDNAQQLHVSLQRHEDEDVWYPGSTRPHPSPLVASTTVRSPKQARTLAEAGYSRKGSGESPLNLDVRVYRQEMERRIYAWSNRRNQDISQTHVFFTTDGVDAKADWLVHPQHLLSFGANYWKMGASPERFLFNPPAFAPARRDPFDDGRISAFGVYVQDDMRFGKLNVLAALRHDTVKGEAAVMANPANPALRITNNLDRRDSAFSGSLGAIYEAAPLLRPYANLSRGFRAGEMRERYESSPRGDGYYYAGNPQIRPEISTQLELGLKGQSENVGYQVAVWRNRIADYMSGLDISGTPRAVTVCGAANAAACKETVNISQVTLHGFEAQGKWQFSRGHWLKAGLSVVRGSNDALDEPLFQMPADELSLGWEGGVAANWTMDVTGRFVRRQDRVATVFSRGSENKTGGFATADIGATWRYAKSQSLRIGVKNLFDREYHEHLAEGVSGQEIAMPGRSLVLTWKGDF</sequence>
<evidence type="ECO:0000259" key="14">
    <source>
        <dbReference type="Pfam" id="PF00593"/>
    </source>
</evidence>
<feature type="domain" description="TonB-dependent receptor-like beta-barrel" evidence="14">
    <location>
        <begin position="216"/>
        <end position="662"/>
    </location>
</feature>
<comment type="subcellular location">
    <subcellularLocation>
        <location evidence="1 11">Cell outer membrane</location>
        <topology evidence="1 11">Multi-pass membrane protein</topology>
    </subcellularLocation>
</comment>
<dbReference type="Pfam" id="PF00593">
    <property type="entry name" value="TonB_dep_Rec_b-barrel"/>
    <property type="match status" value="1"/>
</dbReference>